<proteinExistence type="predicted"/>
<sequence>MAASTLPTSLYGKTQQSTQVNSRSLMQHVKLVPLTKTSLGSYRNLPRLSLSCMSKDNAESRRTSTTPAALKKMSTNFTDIFAFSGPAPEKINGRLAMLGFVSALGVEIATGQGLLGQLDNGGLSWFIVTAVLFTSASLIPLFQGISAESKSQDFFSSKAETWNGRAAMVGLVALALTEYVKGSPLF</sequence>
<keyword evidence="2" id="KW-1185">Reference proteome</keyword>
<protein>
    <submittedName>
        <fullName evidence="1">Uncharacterized protein</fullName>
    </submittedName>
</protein>
<organism evidence="1 2">
    <name type="scientific">Diphasiastrum complanatum</name>
    <name type="common">Issler's clubmoss</name>
    <name type="synonym">Lycopodium complanatum</name>
    <dbReference type="NCBI Taxonomy" id="34168"/>
    <lineage>
        <taxon>Eukaryota</taxon>
        <taxon>Viridiplantae</taxon>
        <taxon>Streptophyta</taxon>
        <taxon>Embryophyta</taxon>
        <taxon>Tracheophyta</taxon>
        <taxon>Lycopodiopsida</taxon>
        <taxon>Lycopodiales</taxon>
        <taxon>Lycopodiaceae</taxon>
        <taxon>Lycopodioideae</taxon>
        <taxon>Diphasiastrum</taxon>
    </lineage>
</organism>
<comment type="caution">
    <text evidence="1">The sequence shown here is derived from an EMBL/GenBank/DDBJ whole genome shotgun (WGS) entry which is preliminary data.</text>
</comment>
<evidence type="ECO:0000313" key="2">
    <source>
        <dbReference type="Proteomes" id="UP001162992"/>
    </source>
</evidence>
<reference evidence="2" key="1">
    <citation type="journal article" date="2024" name="Proc. Natl. Acad. Sci. U.S.A.">
        <title>Extraordinary preservation of gene collinearity over three hundred million years revealed in homosporous lycophytes.</title>
        <authorList>
            <person name="Li C."/>
            <person name="Wickell D."/>
            <person name="Kuo L.Y."/>
            <person name="Chen X."/>
            <person name="Nie B."/>
            <person name="Liao X."/>
            <person name="Peng D."/>
            <person name="Ji J."/>
            <person name="Jenkins J."/>
            <person name="Williams M."/>
            <person name="Shu S."/>
            <person name="Plott C."/>
            <person name="Barry K."/>
            <person name="Rajasekar S."/>
            <person name="Grimwood J."/>
            <person name="Han X."/>
            <person name="Sun S."/>
            <person name="Hou Z."/>
            <person name="He W."/>
            <person name="Dai G."/>
            <person name="Sun C."/>
            <person name="Schmutz J."/>
            <person name="Leebens-Mack J.H."/>
            <person name="Li F.W."/>
            <person name="Wang L."/>
        </authorList>
    </citation>
    <scope>NUCLEOTIDE SEQUENCE [LARGE SCALE GENOMIC DNA]</scope>
    <source>
        <strain evidence="2">cv. PW_Plant_1</strain>
    </source>
</reference>
<dbReference type="EMBL" id="CM055093">
    <property type="protein sequence ID" value="KAJ7565181.1"/>
    <property type="molecule type" value="Genomic_DNA"/>
</dbReference>
<accession>A0ACC2EFC4</accession>
<name>A0ACC2EFC4_DIPCM</name>
<dbReference type="Proteomes" id="UP001162992">
    <property type="component" value="Chromosome 2"/>
</dbReference>
<evidence type="ECO:0000313" key="1">
    <source>
        <dbReference type="EMBL" id="KAJ7565181.1"/>
    </source>
</evidence>
<gene>
    <name evidence="1" type="ORF">O6H91_02G051500</name>
</gene>